<protein>
    <submittedName>
        <fullName evidence="1">Uncharacterized protein</fullName>
    </submittedName>
</protein>
<gene>
    <name evidence="1" type="ORF">CVLEPA_LOCUS30036</name>
</gene>
<name>A0ABP0GZH5_CLALP</name>
<dbReference type="EMBL" id="CAWYQH010000163">
    <property type="protein sequence ID" value="CAK8696703.1"/>
    <property type="molecule type" value="Genomic_DNA"/>
</dbReference>
<sequence length="145" mass="16215">MFVVSRFAVKVIRTWLLPIIYRDTLKTTRTYHRTMTSCALSDHPDPQPENRSSVPAEDLLFEEVAAVQKEASTDSSQEQEFDINPSIQLSGRSNVSCSSRPTNVTPECVRSYPLAHRSITRDSGAASGSFISVLWFPRLRANGLI</sequence>
<proteinExistence type="predicted"/>
<dbReference type="Proteomes" id="UP001642483">
    <property type="component" value="Unassembled WGS sequence"/>
</dbReference>
<reference evidence="1 2" key="1">
    <citation type="submission" date="2024-02" db="EMBL/GenBank/DDBJ databases">
        <authorList>
            <person name="Daric V."/>
            <person name="Darras S."/>
        </authorList>
    </citation>
    <scope>NUCLEOTIDE SEQUENCE [LARGE SCALE GENOMIC DNA]</scope>
</reference>
<evidence type="ECO:0000313" key="2">
    <source>
        <dbReference type="Proteomes" id="UP001642483"/>
    </source>
</evidence>
<comment type="caution">
    <text evidence="1">The sequence shown here is derived from an EMBL/GenBank/DDBJ whole genome shotgun (WGS) entry which is preliminary data.</text>
</comment>
<organism evidence="1 2">
    <name type="scientific">Clavelina lepadiformis</name>
    <name type="common">Light-bulb sea squirt</name>
    <name type="synonym">Ascidia lepadiformis</name>
    <dbReference type="NCBI Taxonomy" id="159417"/>
    <lineage>
        <taxon>Eukaryota</taxon>
        <taxon>Metazoa</taxon>
        <taxon>Chordata</taxon>
        <taxon>Tunicata</taxon>
        <taxon>Ascidiacea</taxon>
        <taxon>Aplousobranchia</taxon>
        <taxon>Clavelinidae</taxon>
        <taxon>Clavelina</taxon>
    </lineage>
</organism>
<accession>A0ABP0GZH5</accession>
<keyword evidence="2" id="KW-1185">Reference proteome</keyword>
<evidence type="ECO:0000313" key="1">
    <source>
        <dbReference type="EMBL" id="CAK8696703.1"/>
    </source>
</evidence>